<proteinExistence type="predicted"/>
<reference evidence="1 2" key="1">
    <citation type="submission" date="2020-05" db="EMBL/GenBank/DDBJ databases">
        <authorList>
            <person name="Campoy J."/>
            <person name="Schneeberger K."/>
            <person name="Spophaly S."/>
        </authorList>
    </citation>
    <scope>NUCLEOTIDE SEQUENCE [LARGE SCALE GENOMIC DNA]</scope>
    <source>
        <strain evidence="1">PruArmRojPasFocal</strain>
    </source>
</reference>
<organism evidence="1 2">
    <name type="scientific">Prunus armeniaca</name>
    <name type="common">Apricot</name>
    <name type="synonym">Armeniaca vulgaris</name>
    <dbReference type="NCBI Taxonomy" id="36596"/>
    <lineage>
        <taxon>Eukaryota</taxon>
        <taxon>Viridiplantae</taxon>
        <taxon>Streptophyta</taxon>
        <taxon>Embryophyta</taxon>
        <taxon>Tracheophyta</taxon>
        <taxon>Spermatophyta</taxon>
        <taxon>Magnoliopsida</taxon>
        <taxon>eudicotyledons</taxon>
        <taxon>Gunneridae</taxon>
        <taxon>Pentapetalae</taxon>
        <taxon>rosids</taxon>
        <taxon>fabids</taxon>
        <taxon>Rosales</taxon>
        <taxon>Rosaceae</taxon>
        <taxon>Amygdaloideae</taxon>
        <taxon>Amygdaleae</taxon>
        <taxon>Prunus</taxon>
    </lineage>
</organism>
<protein>
    <submittedName>
        <fullName evidence="1">Uncharacterized protein</fullName>
    </submittedName>
</protein>
<accession>A0A6J5UB87</accession>
<evidence type="ECO:0000313" key="1">
    <source>
        <dbReference type="EMBL" id="CAB4271518.1"/>
    </source>
</evidence>
<name>A0A6J5UB87_PRUAR</name>
<dbReference type="Proteomes" id="UP000507222">
    <property type="component" value="Unassembled WGS sequence"/>
</dbReference>
<sequence>MDNEPELPCVSLRKRQPSSLALPRGALLQVPQGSRGEESGDCVPSLTGGCDSMDVRLVRALPQLGFMVAVCGEIFQALWAWRVHR</sequence>
<gene>
    <name evidence="1" type="ORF">CURHAP_LOCUS17911</name>
</gene>
<dbReference type="AlphaFoldDB" id="A0A6J5UB87"/>
<dbReference type="EMBL" id="CAEKDK010000002">
    <property type="protein sequence ID" value="CAB4271518.1"/>
    <property type="molecule type" value="Genomic_DNA"/>
</dbReference>
<evidence type="ECO:0000313" key="2">
    <source>
        <dbReference type="Proteomes" id="UP000507222"/>
    </source>
</evidence>